<organism evidence="1 2">
    <name type="scientific">Helicobacter ganmani</name>
    <dbReference type="NCBI Taxonomy" id="60246"/>
    <lineage>
        <taxon>Bacteria</taxon>
        <taxon>Pseudomonadati</taxon>
        <taxon>Campylobacterota</taxon>
        <taxon>Epsilonproteobacteria</taxon>
        <taxon>Campylobacterales</taxon>
        <taxon>Helicobacteraceae</taxon>
        <taxon>Helicobacter</taxon>
    </lineage>
</organism>
<proteinExistence type="predicted"/>
<evidence type="ECO:0000313" key="2">
    <source>
        <dbReference type="Proteomes" id="UP000256650"/>
    </source>
</evidence>
<evidence type="ECO:0008006" key="3">
    <source>
        <dbReference type="Google" id="ProtNLM"/>
    </source>
</evidence>
<protein>
    <recommendedName>
        <fullName evidence="3">Transport-associated OB type 2 domain-containing protein</fullName>
    </recommendedName>
</protein>
<dbReference type="RefSeq" id="WP_115551693.1">
    <property type="nucleotide sequence ID" value="NZ_CAOVYC010000005.1"/>
</dbReference>
<dbReference type="GeneID" id="82535822"/>
<dbReference type="EMBL" id="NXLS01000005">
    <property type="protein sequence ID" value="RDU62767.1"/>
    <property type="molecule type" value="Genomic_DNA"/>
</dbReference>
<comment type="caution">
    <text evidence="1">The sequence shown here is derived from an EMBL/GenBank/DDBJ whole genome shotgun (WGS) entry which is preliminary data.</text>
</comment>
<gene>
    <name evidence="1" type="ORF">CQA43_05900</name>
</gene>
<reference evidence="1 2" key="1">
    <citation type="submission" date="2018-04" db="EMBL/GenBank/DDBJ databases">
        <title>Novel Campyloabacter and Helicobacter Species and Strains.</title>
        <authorList>
            <person name="Mannion A.J."/>
            <person name="Shen Z."/>
            <person name="Fox J.G."/>
        </authorList>
    </citation>
    <scope>NUCLEOTIDE SEQUENCE [LARGE SCALE GENOMIC DNA]</scope>
    <source>
        <strain evidence="1 2">MIT 99-5101</strain>
    </source>
</reference>
<evidence type="ECO:0000313" key="1">
    <source>
        <dbReference type="EMBL" id="RDU62767.1"/>
    </source>
</evidence>
<sequence>MNKLHGILESFTEQKGILRLFVRLDSIFSLQGFQPLQNVAQNVESQSHLFVLLLEDSAFVSHLLHQPLQLGFKENNIIVATKLKGIHNTFRAEILKITQDSLFARLTLASNYAENGTLNVLCTLDFVRHNGLKVGDSIFWHIPENEIMLFFDTKIYNLR</sequence>
<name>A0A3D8IC71_9HELI</name>
<accession>A0A3D8IC71</accession>
<dbReference type="InterPro" id="IPR008995">
    <property type="entry name" value="Mo/tungstate-bd_C_term_dom"/>
</dbReference>
<dbReference type="SUPFAM" id="SSF50331">
    <property type="entry name" value="MOP-like"/>
    <property type="match status" value="1"/>
</dbReference>
<dbReference type="Proteomes" id="UP000256650">
    <property type="component" value="Unassembled WGS sequence"/>
</dbReference>
<dbReference type="OrthoDB" id="5324454at2"/>
<keyword evidence="2" id="KW-1185">Reference proteome</keyword>
<dbReference type="AlphaFoldDB" id="A0A3D8IC71"/>